<evidence type="ECO:0000313" key="2">
    <source>
        <dbReference type="Proteomes" id="UP000295620"/>
    </source>
</evidence>
<gene>
    <name evidence="1" type="ORF">ATK78_2820</name>
</gene>
<dbReference type="AlphaFoldDB" id="A0A4R6SVC7"/>
<keyword evidence="2" id="KW-1185">Reference proteome</keyword>
<dbReference type="Gene3D" id="3.30.870.10">
    <property type="entry name" value="Endonuclease Chain A"/>
    <property type="match status" value="1"/>
</dbReference>
<sequence length="492" mass="55028">MKRILIYASLLLAGILGSCKNNNELLEVQQPQIKDSEAPSLTISSSQYQATSAISGVQLRTVSDEAIFDYDGKSVRVKAYSRNVGDTKNSPIFKYGDLLNRAISYKNAHPLVDVQIKFAMYKIGFDSYVGFNPADASYGYVKGNDHGGTSSEKLIYSIVKAALNQVKVDFVYQYDVSESVYNYINGFMEDPCTTDPGKKVKDYLKMRKVSWGTEAYQQMHAKYMTVSHYTGDGADVFNSVFSTTGNVDDHGTTGIPTSKDWVQSGILINGHQQLMESFNTYFDLIYANNTSQSAFHTAVRAMHSSNSLNYDDLHFSSYFTPIPSAPAGNYVPGQPDSSAVQGNAWDTSFNPVAKYVSQMASVTGDRYLKVNMYHLKMDNFGKKFYSELQNIYQSSSTGLKHFRFLAKENSYQSTRPLSVFNNIGIMRYVKPTHAKNLTFAFSGTSAYYTLTGSTNLKLDENASKANSTIVVKEYTTDHPVYNAYKDIYEYQF</sequence>
<dbReference type="OrthoDB" id="9816966at2"/>
<organism evidence="1 2">
    <name type="scientific">Pedobacter metabolipauper</name>
    <dbReference type="NCBI Taxonomy" id="425513"/>
    <lineage>
        <taxon>Bacteria</taxon>
        <taxon>Pseudomonadati</taxon>
        <taxon>Bacteroidota</taxon>
        <taxon>Sphingobacteriia</taxon>
        <taxon>Sphingobacteriales</taxon>
        <taxon>Sphingobacteriaceae</taxon>
        <taxon>Pedobacter</taxon>
    </lineage>
</organism>
<dbReference type="RefSeq" id="WP_133576695.1">
    <property type="nucleotide sequence ID" value="NZ_SNYC01000005.1"/>
</dbReference>
<dbReference type="Proteomes" id="UP000295620">
    <property type="component" value="Unassembled WGS sequence"/>
</dbReference>
<proteinExistence type="predicted"/>
<comment type="caution">
    <text evidence="1">The sequence shown here is derived from an EMBL/GenBank/DDBJ whole genome shotgun (WGS) entry which is preliminary data.</text>
</comment>
<protein>
    <recommendedName>
        <fullName evidence="3">Lipoprotein</fullName>
    </recommendedName>
</protein>
<accession>A0A4R6SVC7</accession>
<evidence type="ECO:0008006" key="3">
    <source>
        <dbReference type="Google" id="ProtNLM"/>
    </source>
</evidence>
<dbReference type="EMBL" id="SNYC01000005">
    <property type="protein sequence ID" value="TDQ08311.1"/>
    <property type="molecule type" value="Genomic_DNA"/>
</dbReference>
<reference evidence="1 2" key="1">
    <citation type="submission" date="2019-03" db="EMBL/GenBank/DDBJ databases">
        <title>Genomic Encyclopedia of Archaeal and Bacterial Type Strains, Phase II (KMG-II): from individual species to whole genera.</title>
        <authorList>
            <person name="Goeker M."/>
        </authorList>
    </citation>
    <scope>NUCLEOTIDE SEQUENCE [LARGE SCALE GENOMIC DNA]</scope>
    <source>
        <strain evidence="1 2">DSM 19035</strain>
    </source>
</reference>
<dbReference type="PROSITE" id="PS51257">
    <property type="entry name" value="PROKAR_LIPOPROTEIN"/>
    <property type="match status" value="1"/>
</dbReference>
<evidence type="ECO:0000313" key="1">
    <source>
        <dbReference type="EMBL" id="TDQ08311.1"/>
    </source>
</evidence>
<name>A0A4R6SVC7_9SPHI</name>